<protein>
    <recommendedName>
        <fullName evidence="4">Secreted protein</fullName>
    </recommendedName>
</protein>
<dbReference type="Pfam" id="PF26624">
    <property type="entry name" value="DUF8200"/>
    <property type="match status" value="1"/>
</dbReference>
<reference evidence="2 3" key="1">
    <citation type="submission" date="2017-03" db="EMBL/GenBank/DDBJ databases">
        <title>Complete genome sequence of Blastomonas fulva degrading microcsystin LR.</title>
        <authorList>
            <person name="Lee H.-g."/>
            <person name="Jin L."/>
            <person name="oh H.-M."/>
        </authorList>
    </citation>
    <scope>NUCLEOTIDE SEQUENCE [LARGE SCALE GENOMIC DNA]</scope>
    <source>
        <strain evidence="2 3">T2</strain>
    </source>
</reference>
<evidence type="ECO:0000313" key="3">
    <source>
        <dbReference type="Proteomes" id="UP000258016"/>
    </source>
</evidence>
<dbReference type="Proteomes" id="UP000258016">
    <property type="component" value="Chromosome"/>
</dbReference>
<keyword evidence="1" id="KW-0732">Signal</keyword>
<dbReference type="EMBL" id="CP020083">
    <property type="protein sequence ID" value="ASR50565.1"/>
    <property type="molecule type" value="Genomic_DNA"/>
</dbReference>
<gene>
    <name evidence="2" type="ORF">B5J99_03010</name>
</gene>
<evidence type="ECO:0008006" key="4">
    <source>
        <dbReference type="Google" id="ProtNLM"/>
    </source>
</evidence>
<evidence type="ECO:0000313" key="2">
    <source>
        <dbReference type="EMBL" id="ASR50565.1"/>
    </source>
</evidence>
<accession>A0ABM6M3V7</accession>
<dbReference type="RefSeq" id="WP_054133929.1">
    <property type="nucleotide sequence ID" value="NZ_CBDIRB010000001.1"/>
</dbReference>
<feature type="chain" id="PRO_5045311613" description="Secreted protein" evidence="1">
    <location>
        <begin position="33"/>
        <end position="112"/>
    </location>
</feature>
<evidence type="ECO:0000256" key="1">
    <source>
        <dbReference type="SAM" id="SignalP"/>
    </source>
</evidence>
<organism evidence="2 3">
    <name type="scientific">Blastomonas fulva</name>
    <dbReference type="NCBI Taxonomy" id="1550728"/>
    <lineage>
        <taxon>Bacteria</taxon>
        <taxon>Pseudomonadati</taxon>
        <taxon>Pseudomonadota</taxon>
        <taxon>Alphaproteobacteria</taxon>
        <taxon>Sphingomonadales</taxon>
        <taxon>Sphingomonadaceae</taxon>
        <taxon>Blastomonas</taxon>
    </lineage>
</organism>
<keyword evidence="3" id="KW-1185">Reference proteome</keyword>
<dbReference type="InterPro" id="IPR058513">
    <property type="entry name" value="DUF8200"/>
</dbReference>
<dbReference type="InterPro" id="IPR058067">
    <property type="entry name" value="CC_3452-like"/>
</dbReference>
<sequence length="112" mass="11752">MPRFTKALTQIVFIAAASLSSMVMLQASTASAQTPGASYFSAELAAPVEKTTKIIQGVVWQCEGTVCSGSKATSRPVNACTRLSRKMGEVTAFTTRSEPMAQEDLAACNAKG</sequence>
<dbReference type="GeneID" id="303484542"/>
<proteinExistence type="predicted"/>
<feature type="signal peptide" evidence="1">
    <location>
        <begin position="1"/>
        <end position="32"/>
    </location>
</feature>
<dbReference type="NCBIfam" id="NF047636">
    <property type="entry name" value="CC_3452_fam"/>
    <property type="match status" value="1"/>
</dbReference>
<name>A0ABM6M3V7_9SPHN</name>